<dbReference type="PANTHER" id="PTHR36108:SF13">
    <property type="entry name" value="COLOSSIN-B-RELATED"/>
    <property type="match status" value="1"/>
</dbReference>
<keyword evidence="5 9" id="KW-0732">Signal</keyword>
<keyword evidence="6" id="KW-0572">Peptidoglycan-anchor</keyword>
<feature type="chain" id="PRO_5038753756" evidence="9">
    <location>
        <begin position="33"/>
        <end position="2941"/>
    </location>
</feature>
<feature type="domain" description="CNA-B" evidence="10">
    <location>
        <begin position="1341"/>
        <end position="1423"/>
    </location>
</feature>
<evidence type="ECO:0000259" key="10">
    <source>
        <dbReference type="Pfam" id="PF05738"/>
    </source>
</evidence>
<comment type="caution">
    <text evidence="13">The sequence shown here is derived from an EMBL/GenBank/DDBJ whole genome shotgun (WGS) entry which is preliminary data.</text>
</comment>
<feature type="domain" description="CNA-B" evidence="10">
    <location>
        <begin position="2643"/>
        <end position="2733"/>
    </location>
</feature>
<name>A0A7X9RNH5_9BIFI</name>
<feature type="domain" description="SpaA-like prealbumin fold" evidence="11">
    <location>
        <begin position="2738"/>
        <end position="2823"/>
    </location>
</feature>
<comment type="similarity">
    <text evidence="2">Belongs to the serine-aspartate repeat-containing protein (SDr) family.</text>
</comment>
<dbReference type="SUPFAM" id="SSF49401">
    <property type="entry name" value="Bacterial adhesins"/>
    <property type="match status" value="4"/>
</dbReference>
<dbReference type="Pfam" id="PF17802">
    <property type="entry name" value="SpaA"/>
    <property type="match status" value="9"/>
</dbReference>
<dbReference type="InterPro" id="IPR013783">
    <property type="entry name" value="Ig-like_fold"/>
</dbReference>
<sequence>MVAVHSDRISIHSVWRAAVAALVAAATLFACAVVSAPQAYAVERDLSQYIDKDNTVVSVSKDNGSTWVPYSEDMSVSYNDKIRVSLHWKFPNTIRVKSGDTFTYKLPHGLKLNEGKKYDLYNNGAVDGNFVINGDTLTVTYTKDEGQDVSGFATVDANIDQSADPDGTGGKKSFEFPGYGTLTFNLPATASVSASKSNAITVPGNPDKFDFIVTVTSNGKTSGVTLDDSMGELLTIDETTPVMVYTDANCTQSYNGKVTVTGNTAGSRAFTTVIDSMDTKQTLYVKYRVNADRDSIYSSTVSDYNDTAGKRTNTVSYTWNGNTTKHTTSSRIDINNTWYVRKTGDYDKSSKTITWTVELRPGDSGDISGAKLKDVLGNGLEAPTGDVTMDYYDEEYWNNPDQFKGSISIPWSQVASGSYAVPSSAAGHKRYVLTYSTKVDNPPSDDQDAKTYNNTFTITPAKPANMPGKSATGNYTIGNTQPKATVSKKFVSAATAQDGRTKLTWETTVTANRDLVNPQFVDVISSGSSTGSHSFDCATINTAFNISMQGAGAAPQYKVSSCESGKVVLDFGSTIPKGAVVSIKYSTYVSQDTPAGTTETNTATFADISASANYTTPKQEQPTLSKKFVYWPDSNPSAGRLPWSLEVSNIDASAKKVTITDTLPQGLKYVPNSVKLSNCTGQGGDVQQCVADNISVAANGNTLVFTLKNPSIASGNNSVTITYTTTYSDFAAAAKQNTEYVNTAYLTVDGTQYAPVSANVWAQLSSLVSKTADYTEETAPYANYTIDVNPAAIPLNDGNKLVLEDTIPDSLALDVTSVKIASTSGSDLPGASYTYNPSTRLLTVTVPDSTDAKVTYRARVLLKPGSQMNVDNTAVLRGYSDGGGKSTKSLNGSVYQAKGGTTSDRFTLNIYKYADGDTSHALPDAEFGIYQLEVSNGKATKQTPVDTETTDKNGTVAYGALLPNTVYKISETKAPTGYQTADPLYIVFPDTKDDISKYQNQTVDGHQLIVASTSDGVALQTYSWDCADKETPRSYPVTVGKVDATDSKTKLKGARLQLVRMDNGTEGTVADEWTTDGSNDHEVKLTSSGEYRLKEVSAPQGYDLAAPIDFTVNSDGTIVHNGKSVSAIVMTDTPKTTSVKATKVWNDNNNQDGKRTDATFSLYQKVGDGAESKVSGKDKTVLANATGDALTVQWTGLPQYENGKPVTYSVKESTANTNGYKTTVEGDSSSGYTFTNTYTPQTAAISVHKVWEDSDNQDGIRPNNVHVELYANGVATGRTATITGANNWTVTFSGLPAYDSGKAIAYSVREQAINGYTTKISGTAANGYTITNSHTPQTVTIQGTKTWNDDNNLTGSRPKSITIDLYADGKKVDSRVATASGSWRWDFGEQPAYKAGAQITYTVAEEPVPGYTAQIDGYNVTNTVTKHEVKLLKTDESGNPVAGAVMHVATASGTQVGASWTSGSQATPMQLAAGDYQLVEDAAPAGYQLATSPVAFTVNADGTVSVNGAKADSATVTMSDKLDTIDITGAKQWNDNNNHDGLRPDSVTVKLLANGQPATDTAGKQRTAAVTANDNWKFSFTKLPRVDASGKTIAYSVEEQPVAGYTSAVSGDATSGFTITNTHANETVDISGVKQWKNDTEATRPQSVTLQLYANGTPMLGDDGKPVTATASASDNWKYAFTGLPKYNKGTAVNYTVVETSSSASDYVAEAGTADNGYAVTNTYAPGKRSLTVTKQWVDAAGSADSANRPDSISVQLYADGAATGSPVKLDADNGWAYTWTDLDAKKSGKSVVYTVKETQVPDGYTDSTSTSDDGNVVTLTNTARRYAVTIAKTDGNSPLAGAKLQITDVNGVPVSGSFTSGDSATVHNLYPGDYLLTELQAPDGYQIADAIAFNIAADGKVTYTGADGSKKTANNGTLTMVDKSQTTSITGKKVWNDDADQAGKRPSAITVDLLANGKAATKNGKPVTASVSAETGWAFSFDDLPVMANGSAVTYTVKEEQVTGYTADISGDAANGFTITNTIDRHTVKLAKTDENGAALAGATMRLTDPNGVDVVQPWISGGQPYETELADGSYVLTEAQAPAHYDIAESIPFKVSGGKVIIGGEEQDQATVTMRDERSRFQVNIDKVNVAGTRVEGAVLEVTTSDGKTTLAQWTTDGENAHALTLEPGDYRLVETQAPASGMYASIDPINFTVGDDGTLTVTDSDGTRTLGGNTITAVDKYASHKVTVSKKSLTEGIGEIAGAQLEISGVNLDGESVEDQWTSQQGKDHSTELKPGSYTLRETAAPAGYTVADPIDFTVTTGGALEINGERQYGRTLEMVDEPATTPVTLSKVGSDNVSRELAGASLTVTGTTFEGASYKHTWTSKGDGPLVLQLPNGTYTMSETKAPDGYEPADPIDFTVNAGVVTINGQPMSDDTVQMQDTAVSKTAVTAIKQWSDGNNRDGKRAASVKMVLKANGKTATTGNGLVSDADSVRTLSAANNWSTTWSGLTQTDAKGKTIRYTVEEITFDSANYHESTRSVPQSDGVRIYVTNIHQPDTVAISGTKVWNDNDNADGVRPDHIDVVLYGNGSPMVTTAITPDANGNWKWTFEGMPKNDSNGKPIVYTMAEKPVDGYTSSVGGDAKRGFTITNTRSQNTTDITVNKVWNDDDDTAQLRPDAIRVQLYANGRQVGRSVRLTAKDGWVHTWTALPVNIDGQPVVYTVKELGRVEGYAKPDITDTANGGFTITNTIERHTVKLNKADALDNSVRLDGATLAVTTMDGKSVKDADGSDLTWVTDADKPREASLSPGDYLLHEVKAPKGYQLTGDVYFQVKDDGTIDAPTAGSDGVVLISDLKSTVPPVIPPVTPPITPPVTPPTTPPTTPPSTPPTITPPTPGTTTTSTQRQEQRLAQTGTAIILTVVSAALLAMCGTMLMVLRRRREGDATRHGHAQTSRRQA</sequence>
<keyword evidence="3" id="KW-0134">Cell wall</keyword>
<proteinExistence type="inferred from homology"/>
<dbReference type="InterPro" id="IPR008454">
    <property type="entry name" value="Collagen-bd_Cna-like_B-typ_dom"/>
</dbReference>
<dbReference type="InterPro" id="IPR041033">
    <property type="entry name" value="SpaA_PFL_dom_1"/>
</dbReference>
<feature type="domain" description="CNA-B" evidence="10">
    <location>
        <begin position="1732"/>
        <end position="1823"/>
    </location>
</feature>
<dbReference type="SUPFAM" id="SSF49478">
    <property type="entry name" value="Cna protein B-type domain"/>
    <property type="match status" value="10"/>
</dbReference>
<dbReference type="Gene3D" id="2.60.40.1140">
    <property type="entry name" value="Collagen-binding surface protein Cna, B-type domain"/>
    <property type="match status" value="10"/>
</dbReference>
<dbReference type="Pfam" id="PF17961">
    <property type="entry name" value="Big_8"/>
    <property type="match status" value="1"/>
</dbReference>
<evidence type="ECO:0000256" key="3">
    <source>
        <dbReference type="ARBA" id="ARBA00022512"/>
    </source>
</evidence>
<keyword evidence="4" id="KW-0964">Secreted</keyword>
<feature type="domain" description="SpaA-like prealbumin fold" evidence="11">
    <location>
        <begin position="914"/>
        <end position="992"/>
    </location>
</feature>
<dbReference type="Gene3D" id="2.60.40.1280">
    <property type="match status" value="1"/>
</dbReference>
<dbReference type="GO" id="GO:0007155">
    <property type="term" value="P:cell adhesion"/>
    <property type="evidence" value="ECO:0007669"/>
    <property type="project" value="InterPro"/>
</dbReference>
<feature type="domain" description="SpaA-like prealbumin fold" evidence="11">
    <location>
        <begin position="1037"/>
        <end position="1118"/>
    </location>
</feature>
<dbReference type="EMBL" id="JABAGI010000015">
    <property type="protein sequence ID" value="NME62716.1"/>
    <property type="molecule type" value="Genomic_DNA"/>
</dbReference>
<evidence type="ECO:0000256" key="8">
    <source>
        <dbReference type="SAM" id="Phobius"/>
    </source>
</evidence>
<accession>A0A7X9RNH5</accession>
<feature type="transmembrane region" description="Helical" evidence="8">
    <location>
        <begin position="2899"/>
        <end position="2920"/>
    </location>
</feature>
<dbReference type="InterPro" id="IPR008966">
    <property type="entry name" value="Adhesion_dom_sf"/>
</dbReference>
<feature type="domain" description="SpaA-like prealbumin fold" evidence="11">
    <location>
        <begin position="2028"/>
        <end position="2099"/>
    </location>
</feature>
<dbReference type="InterPro" id="IPR041171">
    <property type="entry name" value="SDR_Ig"/>
</dbReference>
<keyword evidence="8" id="KW-0472">Membrane</keyword>
<feature type="domain" description="SpaA-like prealbumin fold" evidence="11">
    <location>
        <begin position="2228"/>
        <end position="2311"/>
    </location>
</feature>
<feature type="domain" description="SpaA-like prealbumin fold" evidence="11">
    <location>
        <begin position="2124"/>
        <end position="2207"/>
    </location>
</feature>
<dbReference type="PANTHER" id="PTHR36108">
    <property type="entry name" value="COLOSSIN-B-RELATED"/>
    <property type="match status" value="1"/>
</dbReference>
<feature type="domain" description="CNA-B" evidence="10">
    <location>
        <begin position="1139"/>
        <end position="1237"/>
    </location>
</feature>
<evidence type="ECO:0000259" key="12">
    <source>
        <dbReference type="Pfam" id="PF17961"/>
    </source>
</evidence>
<evidence type="ECO:0000256" key="6">
    <source>
        <dbReference type="ARBA" id="ARBA00023088"/>
    </source>
</evidence>
<evidence type="ECO:0000256" key="1">
    <source>
        <dbReference type="ARBA" id="ARBA00004168"/>
    </source>
</evidence>
<feature type="domain" description="CNA-B" evidence="10">
    <location>
        <begin position="2433"/>
        <end position="2532"/>
    </location>
</feature>
<dbReference type="Gene3D" id="2.60.40.10">
    <property type="entry name" value="Immunoglobulins"/>
    <property type="match status" value="9"/>
</dbReference>
<evidence type="ECO:0000313" key="14">
    <source>
        <dbReference type="Proteomes" id="UP000588369"/>
    </source>
</evidence>
<dbReference type="GO" id="GO:0005975">
    <property type="term" value="P:carbohydrate metabolic process"/>
    <property type="evidence" value="ECO:0007669"/>
    <property type="project" value="UniProtKB-ARBA"/>
</dbReference>
<dbReference type="Proteomes" id="UP000588369">
    <property type="component" value="Unassembled WGS sequence"/>
</dbReference>
<evidence type="ECO:0000256" key="7">
    <source>
        <dbReference type="SAM" id="MobiDB-lite"/>
    </source>
</evidence>
<feature type="domain" description="CNA-B" evidence="10">
    <location>
        <begin position="2545"/>
        <end position="2635"/>
    </location>
</feature>
<evidence type="ECO:0000256" key="2">
    <source>
        <dbReference type="ARBA" id="ARBA00007257"/>
    </source>
</evidence>
<feature type="domain" description="SpaA-like prealbumin fold" evidence="11">
    <location>
        <begin position="2331"/>
        <end position="2409"/>
    </location>
</feature>
<organism evidence="13 14">
    <name type="scientific">Bifidobacterium thermophilum</name>
    <dbReference type="NCBI Taxonomy" id="33905"/>
    <lineage>
        <taxon>Bacteria</taxon>
        <taxon>Bacillati</taxon>
        <taxon>Actinomycetota</taxon>
        <taxon>Actinomycetes</taxon>
        <taxon>Bifidobacteriales</taxon>
        <taxon>Bifidobacteriaceae</taxon>
        <taxon>Bifidobacterium</taxon>
    </lineage>
</organism>
<reference evidence="13 14" key="1">
    <citation type="submission" date="2020-04" db="EMBL/GenBank/DDBJ databases">
        <authorList>
            <person name="Hitch T.C.A."/>
            <person name="Wylensek D."/>
            <person name="Clavel T."/>
        </authorList>
    </citation>
    <scope>NUCLEOTIDE SEQUENCE [LARGE SCALE GENOMIC DNA]</scope>
    <source>
        <strain evidence="13 14">BSM-130-P53-3C</strain>
    </source>
</reference>
<feature type="domain" description="CNA-B" evidence="10">
    <location>
        <begin position="1527"/>
        <end position="1622"/>
    </location>
</feature>
<feature type="domain" description="CNA-B" evidence="10">
    <location>
        <begin position="1930"/>
        <end position="2023"/>
    </location>
</feature>
<evidence type="ECO:0000256" key="5">
    <source>
        <dbReference type="ARBA" id="ARBA00022729"/>
    </source>
</evidence>
<evidence type="ECO:0000256" key="4">
    <source>
        <dbReference type="ARBA" id="ARBA00022525"/>
    </source>
</evidence>
<evidence type="ECO:0000256" key="9">
    <source>
        <dbReference type="SAM" id="SignalP"/>
    </source>
</evidence>
<feature type="domain" description="CNA-B" evidence="10">
    <location>
        <begin position="1630"/>
        <end position="1723"/>
    </location>
</feature>
<keyword evidence="8" id="KW-0812">Transmembrane</keyword>
<feature type="signal peptide" evidence="9">
    <location>
        <begin position="1"/>
        <end position="32"/>
    </location>
</feature>
<feature type="compositionally biased region" description="Pro residues" evidence="7">
    <location>
        <begin position="2847"/>
        <end position="2879"/>
    </location>
</feature>
<feature type="domain" description="CNA-B" evidence="10">
    <location>
        <begin position="1245"/>
        <end position="1333"/>
    </location>
</feature>
<evidence type="ECO:0000313" key="13">
    <source>
        <dbReference type="EMBL" id="NME62716.1"/>
    </source>
</evidence>
<dbReference type="InterPro" id="IPR011252">
    <property type="entry name" value="Fibrogen-bd_dom1"/>
</dbReference>
<gene>
    <name evidence="13" type="ORF">HF844_07940</name>
</gene>
<dbReference type="Pfam" id="PF05738">
    <property type="entry name" value="Cna_B"/>
    <property type="match status" value="10"/>
</dbReference>
<dbReference type="Gene3D" id="2.60.40.740">
    <property type="match status" value="3"/>
</dbReference>
<evidence type="ECO:0000259" key="11">
    <source>
        <dbReference type="Pfam" id="PF17802"/>
    </source>
</evidence>
<dbReference type="RefSeq" id="WP_168984506.1">
    <property type="nucleotide sequence ID" value="NZ_JABAGI010000015.1"/>
</dbReference>
<keyword evidence="8" id="KW-1133">Transmembrane helix</keyword>
<protein>
    <submittedName>
        <fullName evidence="13">Cna B-type domain-containing protein</fullName>
    </submittedName>
</protein>
<feature type="domain" description="SDR-like Ig" evidence="12">
    <location>
        <begin position="78"/>
        <end position="162"/>
    </location>
</feature>
<comment type="subcellular location">
    <subcellularLocation>
        <location evidence="1">Secreted</location>
        <location evidence="1">Cell wall</location>
        <topology evidence="1">Peptidoglycan-anchor</topology>
    </subcellularLocation>
</comment>
<dbReference type="CDD" id="cd00222">
    <property type="entry name" value="CollagenBindB"/>
    <property type="match status" value="10"/>
</dbReference>
<feature type="domain" description="SpaA-like prealbumin fold" evidence="11">
    <location>
        <begin position="1829"/>
        <end position="1905"/>
    </location>
</feature>
<feature type="region of interest" description="Disordered" evidence="7">
    <location>
        <begin position="2847"/>
        <end position="2891"/>
    </location>
</feature>
<feature type="domain" description="SpaA-like prealbumin fold" evidence="11">
    <location>
        <begin position="1428"/>
        <end position="1507"/>
    </location>
</feature>